<dbReference type="SMART" id="SM00342">
    <property type="entry name" value="HTH_ARAC"/>
    <property type="match status" value="1"/>
</dbReference>
<dbReference type="Gene3D" id="1.10.10.60">
    <property type="entry name" value="Homeodomain-like"/>
    <property type="match status" value="1"/>
</dbReference>
<name>A0A1G8SSQ9_9RHOB</name>
<evidence type="ECO:0000256" key="3">
    <source>
        <dbReference type="ARBA" id="ARBA00023163"/>
    </source>
</evidence>
<dbReference type="Pfam" id="PF12833">
    <property type="entry name" value="HTH_18"/>
    <property type="match status" value="1"/>
</dbReference>
<keyword evidence="3" id="KW-0804">Transcription</keyword>
<evidence type="ECO:0000256" key="2">
    <source>
        <dbReference type="ARBA" id="ARBA00023125"/>
    </source>
</evidence>
<keyword evidence="6" id="KW-1185">Reference proteome</keyword>
<dbReference type="PROSITE" id="PS01124">
    <property type="entry name" value="HTH_ARAC_FAMILY_2"/>
    <property type="match status" value="1"/>
</dbReference>
<accession>A0A1G8SSQ9</accession>
<evidence type="ECO:0000313" key="5">
    <source>
        <dbReference type="EMBL" id="SDJ31610.1"/>
    </source>
</evidence>
<dbReference type="EMBL" id="FNEK01000015">
    <property type="protein sequence ID" value="SDJ31610.1"/>
    <property type="molecule type" value="Genomic_DNA"/>
</dbReference>
<evidence type="ECO:0000259" key="4">
    <source>
        <dbReference type="PROSITE" id="PS01124"/>
    </source>
</evidence>
<proteinExistence type="predicted"/>
<dbReference type="STRING" id="571298.SAMN04488026_101578"/>
<dbReference type="SUPFAM" id="SSF46689">
    <property type="entry name" value="Homeodomain-like"/>
    <property type="match status" value="1"/>
</dbReference>
<sequence length="338" mass="37142">MSRNIPLIRAASLMPMVRWLVERGRDPGPFLERAGIGWVCLDDPLLPIPLSGPVRLLVDMARVEGPDAPYRIARKRGGFEIGFIGAAALQGPTVRAGFRRLSRQMSAHSTHEVFRVRTDGPGLTVTDGWTVNLGDDETLHFVQQYVAGLVDMICSSATGTAPSVAQIGLVPLPRMGVSHLRSWLGERVSGRDDRLLDISVDKAVADMAMPDEVRKYASEKSRFPARPLTEGDTLADDVAALLSSMLPRTKPTVESVAAIAGMSERTFRRCLHAEGVNFSEIVERTRANTALRRLQAPDRPVLKDLARELGYANQETLTRAVRRWTGSTPSEVRAKSRQ</sequence>
<dbReference type="PANTHER" id="PTHR47894:SF4">
    <property type="entry name" value="HTH-TYPE TRANSCRIPTIONAL REGULATOR GADX"/>
    <property type="match status" value="1"/>
</dbReference>
<dbReference type="InterPro" id="IPR009057">
    <property type="entry name" value="Homeodomain-like_sf"/>
</dbReference>
<protein>
    <submittedName>
        <fullName evidence="5">AraC-type DNA-binding protein</fullName>
    </submittedName>
</protein>
<feature type="domain" description="HTH araC/xylS-type" evidence="4">
    <location>
        <begin position="236"/>
        <end position="335"/>
    </location>
</feature>
<dbReference type="InterPro" id="IPR032687">
    <property type="entry name" value="AraC-type_N"/>
</dbReference>
<dbReference type="Proteomes" id="UP000199382">
    <property type="component" value="Unassembled WGS sequence"/>
</dbReference>
<gene>
    <name evidence="5" type="ORF">SAMN04488026_101578</name>
</gene>
<dbReference type="PANTHER" id="PTHR47894">
    <property type="entry name" value="HTH-TYPE TRANSCRIPTIONAL REGULATOR GADX"/>
    <property type="match status" value="1"/>
</dbReference>
<dbReference type="Pfam" id="PF12625">
    <property type="entry name" value="Arabinose_bd"/>
    <property type="match status" value="1"/>
</dbReference>
<reference evidence="5 6" key="1">
    <citation type="submission" date="2016-10" db="EMBL/GenBank/DDBJ databases">
        <authorList>
            <person name="de Groot N.N."/>
        </authorList>
    </citation>
    <scope>NUCLEOTIDE SEQUENCE [LARGE SCALE GENOMIC DNA]</scope>
    <source>
        <strain evidence="5 6">DSM 25294</strain>
    </source>
</reference>
<dbReference type="GO" id="GO:0003700">
    <property type="term" value="F:DNA-binding transcription factor activity"/>
    <property type="evidence" value="ECO:0007669"/>
    <property type="project" value="InterPro"/>
</dbReference>
<dbReference type="InterPro" id="IPR018060">
    <property type="entry name" value="HTH_AraC"/>
</dbReference>
<keyword evidence="2 5" id="KW-0238">DNA-binding</keyword>
<dbReference type="RefSeq" id="WP_093154240.1">
    <property type="nucleotide sequence ID" value="NZ_FNEK01000015.1"/>
</dbReference>
<organism evidence="5 6">
    <name type="scientific">Aliiruegeria lutimaris</name>
    <dbReference type="NCBI Taxonomy" id="571298"/>
    <lineage>
        <taxon>Bacteria</taxon>
        <taxon>Pseudomonadati</taxon>
        <taxon>Pseudomonadota</taxon>
        <taxon>Alphaproteobacteria</taxon>
        <taxon>Rhodobacterales</taxon>
        <taxon>Roseobacteraceae</taxon>
        <taxon>Aliiruegeria</taxon>
    </lineage>
</organism>
<keyword evidence="1" id="KW-0805">Transcription regulation</keyword>
<dbReference type="InterPro" id="IPR018062">
    <property type="entry name" value="HTH_AraC-typ_CS"/>
</dbReference>
<dbReference type="GO" id="GO:0005829">
    <property type="term" value="C:cytosol"/>
    <property type="evidence" value="ECO:0007669"/>
    <property type="project" value="TreeGrafter"/>
</dbReference>
<dbReference type="PROSITE" id="PS00041">
    <property type="entry name" value="HTH_ARAC_FAMILY_1"/>
    <property type="match status" value="1"/>
</dbReference>
<dbReference type="GO" id="GO:0000976">
    <property type="term" value="F:transcription cis-regulatory region binding"/>
    <property type="evidence" value="ECO:0007669"/>
    <property type="project" value="TreeGrafter"/>
</dbReference>
<dbReference type="OrthoDB" id="9805730at2"/>
<evidence type="ECO:0000256" key="1">
    <source>
        <dbReference type="ARBA" id="ARBA00023015"/>
    </source>
</evidence>
<dbReference type="AlphaFoldDB" id="A0A1G8SSQ9"/>
<evidence type="ECO:0000313" key="6">
    <source>
        <dbReference type="Proteomes" id="UP000199382"/>
    </source>
</evidence>